<sequence length="139" mass="16455">MQITDFEGDWRIDRRIEDRRGGQSGRFRGTARLERTPEGHWLWQEDGFMQLGPALPVRATRRYLWAPEGPRIQVFFDDGRFFHAFDPRGVQSAADHQCLRDHYAVSYAFDAWPAWQARWQVRGPMKDYCLISDYFRDAA</sequence>
<dbReference type="Pfam" id="PF19834">
    <property type="entry name" value="DUF6314"/>
    <property type="match status" value="1"/>
</dbReference>
<evidence type="ECO:0000313" key="3">
    <source>
        <dbReference type="Proteomes" id="UP000477911"/>
    </source>
</evidence>
<proteinExistence type="predicted"/>
<organism evidence="2 3">
    <name type="scientific">Pseudooceanicola albus</name>
    <dbReference type="NCBI Taxonomy" id="2692189"/>
    <lineage>
        <taxon>Bacteria</taxon>
        <taxon>Pseudomonadati</taxon>
        <taxon>Pseudomonadota</taxon>
        <taxon>Alphaproteobacteria</taxon>
        <taxon>Rhodobacterales</taxon>
        <taxon>Paracoccaceae</taxon>
        <taxon>Pseudooceanicola</taxon>
    </lineage>
</organism>
<evidence type="ECO:0000313" key="2">
    <source>
        <dbReference type="EMBL" id="MXN20822.1"/>
    </source>
</evidence>
<dbReference type="EMBL" id="WUMU01000036">
    <property type="protein sequence ID" value="MXN20822.1"/>
    <property type="molecule type" value="Genomic_DNA"/>
</dbReference>
<accession>A0A6L7GAV5</accession>
<dbReference type="RefSeq" id="WP_160896944.1">
    <property type="nucleotide sequence ID" value="NZ_WUMU01000036.1"/>
</dbReference>
<name>A0A6L7GAV5_9RHOB</name>
<dbReference type="InterPro" id="IPR045632">
    <property type="entry name" value="DUF6314"/>
</dbReference>
<dbReference type="Proteomes" id="UP000477911">
    <property type="component" value="Unassembled WGS sequence"/>
</dbReference>
<feature type="domain" description="DUF6314" evidence="1">
    <location>
        <begin position="6"/>
        <end position="136"/>
    </location>
</feature>
<keyword evidence="3" id="KW-1185">Reference proteome</keyword>
<protein>
    <recommendedName>
        <fullName evidence="1">DUF6314 domain-containing protein</fullName>
    </recommendedName>
</protein>
<gene>
    <name evidence="2" type="ORF">GR170_23595</name>
</gene>
<reference evidence="2 3" key="1">
    <citation type="submission" date="2019-12" db="EMBL/GenBank/DDBJ databases">
        <authorList>
            <person name="Li M."/>
        </authorList>
    </citation>
    <scope>NUCLEOTIDE SEQUENCE [LARGE SCALE GENOMIC DNA]</scope>
    <source>
        <strain evidence="2 3">GBMRC 2024</strain>
    </source>
</reference>
<dbReference type="AlphaFoldDB" id="A0A6L7GAV5"/>
<evidence type="ECO:0000259" key="1">
    <source>
        <dbReference type="Pfam" id="PF19834"/>
    </source>
</evidence>
<comment type="caution">
    <text evidence="2">The sequence shown here is derived from an EMBL/GenBank/DDBJ whole genome shotgun (WGS) entry which is preliminary data.</text>
</comment>